<gene>
    <name evidence="1" type="ORF">N0B31_01435</name>
</gene>
<protein>
    <submittedName>
        <fullName evidence="1">Uncharacterized protein</fullName>
    </submittedName>
</protein>
<dbReference type="KEGG" id="ssai:N0B31_01435"/>
<dbReference type="Proteomes" id="UP001057580">
    <property type="component" value="Chromosome"/>
</dbReference>
<name>A0A9E7R570_9EURY</name>
<accession>A0A9E7R570</accession>
<evidence type="ECO:0000313" key="2">
    <source>
        <dbReference type="Proteomes" id="UP001057580"/>
    </source>
</evidence>
<dbReference type="Pfam" id="PF23956">
    <property type="entry name" value="DUF7285"/>
    <property type="match status" value="1"/>
</dbReference>
<dbReference type="EMBL" id="CP104003">
    <property type="protein sequence ID" value="UWM54953.1"/>
    <property type="molecule type" value="Genomic_DNA"/>
</dbReference>
<dbReference type="InterPro" id="IPR055709">
    <property type="entry name" value="DUF7285"/>
</dbReference>
<evidence type="ECO:0000313" key="1">
    <source>
        <dbReference type="EMBL" id="UWM54953.1"/>
    </source>
</evidence>
<reference evidence="1" key="1">
    <citation type="submission" date="2022-09" db="EMBL/GenBank/DDBJ databases">
        <title>Diverse halophilic archaea isolated from saline environments.</title>
        <authorList>
            <person name="Cui H.-L."/>
        </authorList>
    </citation>
    <scope>NUCLEOTIDE SEQUENCE</scope>
    <source>
        <strain evidence="1">ZS-35-S2</strain>
    </source>
</reference>
<organism evidence="1 2">
    <name type="scientific">Salinirubellus salinus</name>
    <dbReference type="NCBI Taxonomy" id="1364945"/>
    <lineage>
        <taxon>Archaea</taxon>
        <taxon>Methanobacteriati</taxon>
        <taxon>Methanobacteriota</taxon>
        <taxon>Stenosarchaea group</taxon>
        <taxon>Halobacteria</taxon>
        <taxon>Halobacteriales</taxon>
        <taxon>Natronomonadaceae</taxon>
        <taxon>Salinirubellus</taxon>
    </lineage>
</organism>
<proteinExistence type="predicted"/>
<dbReference type="AlphaFoldDB" id="A0A9E7R570"/>
<keyword evidence="2" id="KW-1185">Reference proteome</keyword>
<dbReference type="RefSeq" id="WP_260594005.1">
    <property type="nucleotide sequence ID" value="NZ_CP104003.1"/>
</dbReference>
<sequence>MSRSSARGQVAPEVALAAVFVVTAGLALYAGVAADVLDALGAGREREAGQRLAAQTADRVADTARVDGAVRPARLAAGVADGPAGYRVNATLLTRAGRWTAGPAPPARAHLAERRVATYLGPGRVRPAVLRVRMWR</sequence>
<dbReference type="GeneID" id="74941043"/>